<evidence type="ECO:0000259" key="1">
    <source>
        <dbReference type="PROSITE" id="PS51729"/>
    </source>
</evidence>
<reference evidence="2 3" key="1">
    <citation type="submission" date="2009-10" db="EMBL/GenBank/DDBJ databases">
        <authorList>
            <person name="Muzny D."/>
            <person name="Qin X."/>
            <person name="Deng J."/>
            <person name="Jiang H."/>
            <person name="Liu Y."/>
            <person name="Qu J."/>
            <person name="Song X.-Z."/>
            <person name="Zhang L."/>
            <person name="Thornton R."/>
            <person name="Coyle M."/>
            <person name="Francisco L."/>
            <person name="Jackson L."/>
            <person name="Javaid M."/>
            <person name="Korchina V."/>
            <person name="Kovar C."/>
            <person name="Mata R."/>
            <person name="Mathew T."/>
            <person name="Ngo R."/>
            <person name="Nguyen L."/>
            <person name="Nguyen N."/>
            <person name="Okwuonu G."/>
            <person name="Ongeri F."/>
            <person name="Pham C."/>
            <person name="Simmons D."/>
            <person name="Wilczek-Boney K."/>
            <person name="Hale W."/>
            <person name="Jakkamsetti A."/>
            <person name="Pham P."/>
            <person name="Ruth R."/>
            <person name="San Lucas F."/>
            <person name="Warren J."/>
            <person name="Zhang J."/>
            <person name="Zhao Z."/>
            <person name="Zhou C."/>
            <person name="Zhu D."/>
            <person name="Lee S."/>
            <person name="Bess C."/>
            <person name="Blankenburg K."/>
            <person name="Forbes L."/>
            <person name="Fu Q."/>
            <person name="Gubbala S."/>
            <person name="Hirani K."/>
            <person name="Jayaseelan J.C."/>
            <person name="Lara F."/>
            <person name="Munidasa M."/>
            <person name="Palculict T."/>
            <person name="Patil S."/>
            <person name="Pu L.-L."/>
            <person name="Saada N."/>
            <person name="Tang L."/>
            <person name="Weissenberger G."/>
            <person name="Zhu Y."/>
            <person name="Hemphill L."/>
            <person name="Shang Y."/>
            <person name="Youmans B."/>
            <person name="Ayvaz T."/>
            <person name="Ross M."/>
            <person name="Santibanez J."/>
            <person name="Aqrawi P."/>
            <person name="Gross S."/>
            <person name="Joshi V."/>
            <person name="Fowler G."/>
            <person name="Nazareth L."/>
            <person name="Reid J."/>
            <person name="Worley K."/>
            <person name="Petrosino J."/>
            <person name="Highlander S."/>
            <person name="Gibbs R."/>
        </authorList>
    </citation>
    <scope>NUCLEOTIDE SEQUENCE [LARGE SCALE GENOMIC DNA]</scope>
    <source>
        <strain evidence="2 3">ATCC 43325</strain>
    </source>
</reference>
<dbReference type="InterPro" id="IPR031165">
    <property type="entry name" value="GNAT_YJDJ"/>
</dbReference>
<dbReference type="InterPro" id="IPR016181">
    <property type="entry name" value="Acyl_CoA_acyltransferase"/>
</dbReference>
<dbReference type="PANTHER" id="PTHR31435">
    <property type="entry name" value="PROTEIN NATD1"/>
    <property type="match status" value="1"/>
</dbReference>
<dbReference type="AlphaFoldDB" id="C9PQ15"/>
<dbReference type="InterPro" id="IPR045057">
    <property type="entry name" value="Gcn5-rel_NAT"/>
</dbReference>
<dbReference type="PROSITE" id="PS51729">
    <property type="entry name" value="GNAT_YJDJ"/>
    <property type="match status" value="1"/>
</dbReference>
<evidence type="ECO:0000313" key="2">
    <source>
        <dbReference type="EMBL" id="EEX50466.1"/>
    </source>
</evidence>
<feature type="domain" description="N-acetyltransferase" evidence="1">
    <location>
        <begin position="6"/>
        <end position="89"/>
    </location>
</feature>
<dbReference type="EMBL" id="ACZR01000011">
    <property type="protein sequence ID" value="EEX50466.1"/>
    <property type="molecule type" value="Genomic_DNA"/>
</dbReference>
<dbReference type="OrthoDB" id="9813275at2"/>
<keyword evidence="3" id="KW-1185">Reference proteome</keyword>
<dbReference type="Pfam" id="PF14542">
    <property type="entry name" value="Acetyltransf_CG"/>
    <property type="match status" value="1"/>
</dbReference>
<comment type="caution">
    <text evidence="2">The sequence shown here is derived from an EMBL/GenBank/DDBJ whole genome shotgun (WGS) entry which is preliminary data.</text>
</comment>
<proteinExistence type="predicted"/>
<dbReference type="RefSeq" id="WP_005764658.1">
    <property type="nucleotide sequence ID" value="NZ_GG704813.1"/>
</dbReference>
<dbReference type="HOGENOM" id="CLU_132888_2_1_6"/>
<evidence type="ECO:0000313" key="3">
    <source>
        <dbReference type="Proteomes" id="UP000005519"/>
    </source>
</evidence>
<accession>C9PQ15</accession>
<name>C9PQ15_9PAST</name>
<sequence>MEIQHKQNDQNGEFFVLDEQGKKIAELTYFFVDENTINANHTYVSEVLRGQGIADKLYLALSNLIREKQLKLIPSCSYIARKWEREQRK</sequence>
<gene>
    <name evidence="2" type="ORF">HMPREF0621_1089</name>
</gene>
<protein>
    <recommendedName>
        <fullName evidence="1">N-acetyltransferase domain-containing protein</fullName>
    </recommendedName>
</protein>
<dbReference type="STRING" id="667128.HMPREF0621_1089"/>
<organism evidence="2 3">
    <name type="scientific">Pasteurella dagmatis ATCC 43325</name>
    <dbReference type="NCBI Taxonomy" id="667128"/>
    <lineage>
        <taxon>Bacteria</taxon>
        <taxon>Pseudomonadati</taxon>
        <taxon>Pseudomonadota</taxon>
        <taxon>Gammaproteobacteria</taxon>
        <taxon>Pasteurellales</taxon>
        <taxon>Pasteurellaceae</taxon>
        <taxon>Pasteurella</taxon>
    </lineage>
</organism>
<dbReference type="Gene3D" id="3.40.630.30">
    <property type="match status" value="1"/>
</dbReference>
<dbReference type="SUPFAM" id="SSF55729">
    <property type="entry name" value="Acyl-CoA N-acyltransferases (Nat)"/>
    <property type="match status" value="1"/>
</dbReference>
<dbReference type="PANTHER" id="PTHR31435:SF10">
    <property type="entry name" value="BSR4717 PROTEIN"/>
    <property type="match status" value="1"/>
</dbReference>
<dbReference type="Proteomes" id="UP000005519">
    <property type="component" value="Unassembled WGS sequence"/>
</dbReference>